<keyword evidence="1" id="KW-0472">Membrane</keyword>
<keyword evidence="3" id="KW-1185">Reference proteome</keyword>
<keyword evidence="1" id="KW-1133">Transmembrane helix</keyword>
<sequence>MKRTVWDLRQYSYSLFSVLNRDGLVVFCAVSVAMVATGVASMKKGAGSVFVFPLFISLISAVGCHTILNLQKLEFTGASLNSSERKGDLELTIIENVDITEWDVPWDTSTFQIVEHDTPIHIYVGGAGE</sequence>
<reference evidence="2" key="1">
    <citation type="submission" date="2020-11" db="EMBL/GenBank/DDBJ databases">
        <authorList>
            <consortium name="DOE Joint Genome Institute"/>
            <person name="Ahrendt S."/>
            <person name="Riley R."/>
            <person name="Andreopoulos W."/>
            <person name="Labutti K."/>
            <person name="Pangilinan J."/>
            <person name="Ruiz-Duenas F.J."/>
            <person name="Barrasa J.M."/>
            <person name="Sanchez-Garcia M."/>
            <person name="Camarero S."/>
            <person name="Miyauchi S."/>
            <person name="Serrano A."/>
            <person name="Linde D."/>
            <person name="Babiker R."/>
            <person name="Drula E."/>
            <person name="Ayuso-Fernandez I."/>
            <person name="Pacheco R."/>
            <person name="Padilla G."/>
            <person name="Ferreira P."/>
            <person name="Barriuso J."/>
            <person name="Kellner H."/>
            <person name="Castanera R."/>
            <person name="Alfaro M."/>
            <person name="Ramirez L."/>
            <person name="Pisabarro A.G."/>
            <person name="Kuo A."/>
            <person name="Tritt A."/>
            <person name="Lipzen A."/>
            <person name="He G."/>
            <person name="Yan M."/>
            <person name="Ng V."/>
            <person name="Cullen D."/>
            <person name="Martin F."/>
            <person name="Rosso M.-N."/>
            <person name="Henrissat B."/>
            <person name="Hibbett D."/>
            <person name="Martinez A.T."/>
            <person name="Grigoriev I.V."/>
        </authorList>
    </citation>
    <scope>NUCLEOTIDE SEQUENCE</scope>
    <source>
        <strain evidence="2">AH 40177</strain>
    </source>
</reference>
<dbReference type="Proteomes" id="UP000772434">
    <property type="component" value="Unassembled WGS sequence"/>
</dbReference>
<feature type="transmembrane region" description="Helical" evidence="1">
    <location>
        <begin position="49"/>
        <end position="68"/>
    </location>
</feature>
<feature type="transmembrane region" description="Helical" evidence="1">
    <location>
        <begin position="23"/>
        <end position="42"/>
    </location>
</feature>
<proteinExistence type="predicted"/>
<dbReference type="EMBL" id="JADNRY010000123">
    <property type="protein sequence ID" value="KAF9064430.1"/>
    <property type="molecule type" value="Genomic_DNA"/>
</dbReference>
<accession>A0A9P5PM36</accession>
<evidence type="ECO:0000256" key="1">
    <source>
        <dbReference type="SAM" id="Phobius"/>
    </source>
</evidence>
<dbReference type="AlphaFoldDB" id="A0A9P5PM36"/>
<evidence type="ECO:0000313" key="3">
    <source>
        <dbReference type="Proteomes" id="UP000772434"/>
    </source>
</evidence>
<keyword evidence="1" id="KW-0812">Transmembrane</keyword>
<protein>
    <submittedName>
        <fullName evidence="2">Uncharacterized protein</fullName>
    </submittedName>
</protein>
<dbReference type="OrthoDB" id="3064123at2759"/>
<evidence type="ECO:0000313" key="2">
    <source>
        <dbReference type="EMBL" id="KAF9064430.1"/>
    </source>
</evidence>
<name>A0A9P5PM36_9AGAR</name>
<organism evidence="2 3">
    <name type="scientific">Rhodocollybia butyracea</name>
    <dbReference type="NCBI Taxonomy" id="206335"/>
    <lineage>
        <taxon>Eukaryota</taxon>
        <taxon>Fungi</taxon>
        <taxon>Dikarya</taxon>
        <taxon>Basidiomycota</taxon>
        <taxon>Agaricomycotina</taxon>
        <taxon>Agaricomycetes</taxon>
        <taxon>Agaricomycetidae</taxon>
        <taxon>Agaricales</taxon>
        <taxon>Marasmiineae</taxon>
        <taxon>Omphalotaceae</taxon>
        <taxon>Rhodocollybia</taxon>
    </lineage>
</organism>
<gene>
    <name evidence="2" type="ORF">BDP27DRAFT_1450747</name>
</gene>
<comment type="caution">
    <text evidence="2">The sequence shown here is derived from an EMBL/GenBank/DDBJ whole genome shotgun (WGS) entry which is preliminary data.</text>
</comment>